<dbReference type="SMART" id="SM00859">
    <property type="entry name" value="Semialdhyde_dh"/>
    <property type="match status" value="1"/>
</dbReference>
<sequence>MTVRLFIDGAAGTTGLEIRERLAPRSEIELLTLADKDRKDPAKRAGILNDADFVILCLPDDAAREAVSLITNDRTRVIDASSAHRVADGWTYGMAELEPGQAAAIAEAKRVSNPGCWPTGFLALVRPLVRAGLVPHDWPLSYSGASGYSGGGRSMIAEFEDESAENYTDTAYRAYGLGLAHKHLPEMQKHARIAQPPIFQPAVARVIRGMLSEVPLPLMALPRKPAPAAIEAALQEAYRDSPVVRVLPTADTGAVRIEEDAGSDRLTLRVFANAESGQARLVATYDNLGKGAGGAAVQNLNIMAGLDPTAGLTL</sequence>
<dbReference type="GO" id="GO:0051287">
    <property type="term" value="F:NAD binding"/>
    <property type="evidence" value="ECO:0007669"/>
    <property type="project" value="InterPro"/>
</dbReference>
<dbReference type="UniPathway" id="UPA00068">
    <property type="reaction ID" value="UER00108"/>
</dbReference>
<comment type="subcellular location">
    <subcellularLocation>
        <location evidence="6">Cytoplasm</location>
    </subcellularLocation>
</comment>
<keyword evidence="5 6" id="KW-0560">Oxidoreductase</keyword>
<evidence type="ECO:0000256" key="5">
    <source>
        <dbReference type="ARBA" id="ARBA00023002"/>
    </source>
</evidence>
<proteinExistence type="inferred from homology"/>
<comment type="catalytic activity">
    <reaction evidence="6">
        <text>N-acetyl-L-glutamate 5-semialdehyde + phosphate + NADP(+) = N-acetyl-L-glutamyl 5-phosphate + NADPH + H(+)</text>
        <dbReference type="Rhea" id="RHEA:21588"/>
        <dbReference type="ChEBI" id="CHEBI:15378"/>
        <dbReference type="ChEBI" id="CHEBI:29123"/>
        <dbReference type="ChEBI" id="CHEBI:43474"/>
        <dbReference type="ChEBI" id="CHEBI:57783"/>
        <dbReference type="ChEBI" id="CHEBI:57936"/>
        <dbReference type="ChEBI" id="CHEBI:58349"/>
        <dbReference type="EC" id="1.2.1.38"/>
    </reaction>
</comment>
<organism evidence="8 9">
    <name type="scientific">Stakelama tenebrarum</name>
    <dbReference type="NCBI Taxonomy" id="2711215"/>
    <lineage>
        <taxon>Bacteria</taxon>
        <taxon>Pseudomonadati</taxon>
        <taxon>Pseudomonadota</taxon>
        <taxon>Alphaproteobacteria</taxon>
        <taxon>Sphingomonadales</taxon>
        <taxon>Sphingomonadaceae</taxon>
        <taxon>Stakelama</taxon>
    </lineage>
</organism>
<dbReference type="Proteomes" id="UP000501568">
    <property type="component" value="Chromosome"/>
</dbReference>
<dbReference type="CDD" id="cd23935">
    <property type="entry name" value="AGPR_2_C"/>
    <property type="match status" value="1"/>
</dbReference>
<dbReference type="InterPro" id="IPR000534">
    <property type="entry name" value="Semialdehyde_DH_NAD-bd"/>
</dbReference>
<keyword evidence="9" id="KW-1185">Reference proteome</keyword>
<reference evidence="8 9" key="1">
    <citation type="submission" date="2020-02" db="EMBL/GenBank/DDBJ databases">
        <authorList>
            <person name="Zheng R.K."/>
            <person name="Sun C.M."/>
        </authorList>
    </citation>
    <scope>NUCLEOTIDE SEQUENCE [LARGE SCALE GENOMIC DNA]</scope>
    <source>
        <strain evidence="9">zrk23</strain>
    </source>
</reference>
<feature type="domain" description="Semialdehyde dehydrogenase NAD-binding" evidence="7">
    <location>
        <begin position="4"/>
        <end position="105"/>
    </location>
</feature>
<dbReference type="Gene3D" id="3.30.360.10">
    <property type="entry name" value="Dihydrodipicolinate Reductase, domain 2"/>
    <property type="match status" value="1"/>
</dbReference>
<comment type="similarity">
    <text evidence="6">Belongs to the NAGSA dehydrogenase family. Type 2 subfamily.</text>
</comment>
<dbReference type="InterPro" id="IPR050085">
    <property type="entry name" value="AGPR"/>
</dbReference>
<protein>
    <recommendedName>
        <fullName evidence="6">N-acetyl-gamma-glutamyl-phosphate reductase</fullName>
        <shortName evidence="6">AGPR</shortName>
        <ecNumber evidence="6">1.2.1.38</ecNumber>
    </recommendedName>
    <alternativeName>
        <fullName evidence="6">N-acetyl-glutamate semialdehyde dehydrogenase</fullName>
        <shortName evidence="6">NAGSA dehydrogenase</shortName>
    </alternativeName>
</protein>
<evidence type="ECO:0000313" key="9">
    <source>
        <dbReference type="Proteomes" id="UP000501568"/>
    </source>
</evidence>
<dbReference type="GO" id="GO:0006526">
    <property type="term" value="P:L-arginine biosynthetic process"/>
    <property type="evidence" value="ECO:0007669"/>
    <property type="project" value="UniProtKB-UniRule"/>
</dbReference>
<dbReference type="PANTHER" id="PTHR32338">
    <property type="entry name" value="N-ACETYL-GAMMA-GLUTAMYL-PHOSPHATE REDUCTASE, CHLOROPLASTIC-RELATED-RELATED"/>
    <property type="match status" value="1"/>
</dbReference>
<evidence type="ECO:0000256" key="2">
    <source>
        <dbReference type="ARBA" id="ARBA00022571"/>
    </source>
</evidence>
<dbReference type="EMBL" id="CP049109">
    <property type="protein sequence ID" value="QIG80361.1"/>
    <property type="molecule type" value="Genomic_DNA"/>
</dbReference>
<dbReference type="InterPro" id="IPR010136">
    <property type="entry name" value="AGPR_type-2"/>
</dbReference>
<accession>A0A6G6Y688</accession>
<feature type="active site" evidence="6">
    <location>
        <position position="116"/>
    </location>
</feature>
<evidence type="ECO:0000256" key="3">
    <source>
        <dbReference type="ARBA" id="ARBA00022605"/>
    </source>
</evidence>
<dbReference type="GO" id="GO:0003942">
    <property type="term" value="F:N-acetyl-gamma-glutamyl-phosphate reductase activity"/>
    <property type="evidence" value="ECO:0007669"/>
    <property type="project" value="UniProtKB-UniRule"/>
</dbReference>
<comment type="pathway">
    <text evidence="6">Amino-acid biosynthesis; L-arginine biosynthesis; N(2)-acetyl-L-ornithine from L-glutamate: step 3/4.</text>
</comment>
<dbReference type="InterPro" id="IPR058924">
    <property type="entry name" value="AGPR_dimerisation_dom"/>
</dbReference>
<dbReference type="EC" id="1.2.1.38" evidence="6"/>
<name>A0A6G6Y688_9SPHN</name>
<dbReference type="GO" id="GO:0005737">
    <property type="term" value="C:cytoplasm"/>
    <property type="evidence" value="ECO:0007669"/>
    <property type="project" value="UniProtKB-SubCell"/>
</dbReference>
<dbReference type="PANTHER" id="PTHR32338:SF10">
    <property type="entry name" value="N-ACETYL-GAMMA-GLUTAMYL-PHOSPHATE REDUCTASE, CHLOROPLASTIC-RELATED"/>
    <property type="match status" value="1"/>
</dbReference>
<evidence type="ECO:0000313" key="8">
    <source>
        <dbReference type="EMBL" id="QIG80361.1"/>
    </source>
</evidence>
<comment type="function">
    <text evidence="6">Catalyzes the NADPH-dependent reduction of N-acetyl-5-glutamyl phosphate to yield N-acetyl-L-glutamate 5-semialdehyde.</text>
</comment>
<keyword evidence="1 6" id="KW-0963">Cytoplasm</keyword>
<evidence type="ECO:0000259" key="7">
    <source>
        <dbReference type="SMART" id="SM00859"/>
    </source>
</evidence>
<evidence type="ECO:0000256" key="4">
    <source>
        <dbReference type="ARBA" id="ARBA00022857"/>
    </source>
</evidence>
<dbReference type="InterPro" id="IPR036291">
    <property type="entry name" value="NAD(P)-bd_dom_sf"/>
</dbReference>
<dbReference type="RefSeq" id="WP_165327368.1">
    <property type="nucleotide sequence ID" value="NZ_CP049109.1"/>
</dbReference>
<dbReference type="Pfam" id="PF22698">
    <property type="entry name" value="Semialdhyde_dhC_1"/>
    <property type="match status" value="1"/>
</dbReference>
<dbReference type="Pfam" id="PF01118">
    <property type="entry name" value="Semialdhyde_dh"/>
    <property type="match status" value="1"/>
</dbReference>
<evidence type="ECO:0000256" key="6">
    <source>
        <dbReference type="HAMAP-Rule" id="MF_01110"/>
    </source>
</evidence>
<keyword evidence="2 6" id="KW-0055">Arginine biosynthesis</keyword>
<dbReference type="SUPFAM" id="SSF55347">
    <property type="entry name" value="Glyceraldehyde-3-phosphate dehydrogenase-like, C-terminal domain"/>
    <property type="match status" value="1"/>
</dbReference>
<gene>
    <name evidence="6 8" type="primary">argC</name>
    <name evidence="8" type="ORF">G5C33_11625</name>
</gene>
<dbReference type="AlphaFoldDB" id="A0A6G6Y688"/>
<dbReference type="CDD" id="cd17896">
    <property type="entry name" value="AGPR_2_N"/>
    <property type="match status" value="1"/>
</dbReference>
<keyword evidence="3 6" id="KW-0028">Amino-acid biosynthesis</keyword>
<dbReference type="Gene3D" id="3.40.50.720">
    <property type="entry name" value="NAD(P)-binding Rossmann-like Domain"/>
    <property type="match status" value="1"/>
</dbReference>
<keyword evidence="4 6" id="KW-0521">NADP</keyword>
<dbReference type="NCBIfam" id="TIGR01851">
    <property type="entry name" value="argC_other"/>
    <property type="match status" value="1"/>
</dbReference>
<dbReference type="HAMAP" id="MF_01110">
    <property type="entry name" value="ArgC_type2"/>
    <property type="match status" value="1"/>
</dbReference>
<dbReference type="SUPFAM" id="SSF51735">
    <property type="entry name" value="NAD(P)-binding Rossmann-fold domains"/>
    <property type="match status" value="1"/>
</dbReference>
<evidence type="ECO:0000256" key="1">
    <source>
        <dbReference type="ARBA" id="ARBA00022490"/>
    </source>
</evidence>
<dbReference type="KEGG" id="spzr:G5C33_11625"/>